<dbReference type="InterPro" id="IPR023603">
    <property type="entry name" value="Low_specificity_L-TA-like"/>
</dbReference>
<accession>A0ABY9YMN6</accession>
<dbReference type="Gene3D" id="3.90.1150.10">
    <property type="entry name" value="Aspartate Aminotransferase, domain 1"/>
    <property type="match status" value="1"/>
</dbReference>
<name>A0ABY9YMN6_9GAMM</name>
<dbReference type="EC" id="4.1.2.48" evidence="6"/>
<dbReference type="GO" id="GO:0016829">
    <property type="term" value="F:lyase activity"/>
    <property type="evidence" value="ECO:0007669"/>
    <property type="project" value="UniProtKB-KW"/>
</dbReference>
<comment type="cofactor">
    <cofactor evidence="1">
        <name>pyridoxal 5'-phosphate</name>
        <dbReference type="ChEBI" id="CHEBI:597326"/>
    </cofactor>
</comment>
<dbReference type="Proteomes" id="UP001302072">
    <property type="component" value="Chromosome"/>
</dbReference>
<dbReference type="InterPro" id="IPR015424">
    <property type="entry name" value="PyrdxlP-dep_Trfase"/>
</dbReference>
<dbReference type="PANTHER" id="PTHR48097:SF9">
    <property type="entry name" value="L-THREONINE ALDOLASE"/>
    <property type="match status" value="1"/>
</dbReference>
<dbReference type="NCBIfam" id="NF041359">
    <property type="entry name" value="GntG_guanitoxin"/>
    <property type="match status" value="1"/>
</dbReference>
<keyword evidence="7" id="KW-1185">Reference proteome</keyword>
<dbReference type="PIRSF" id="PIRSF017617">
    <property type="entry name" value="Thr_aldolase"/>
    <property type="match status" value="1"/>
</dbReference>
<dbReference type="SUPFAM" id="SSF53383">
    <property type="entry name" value="PLP-dependent transferases"/>
    <property type="match status" value="1"/>
</dbReference>
<dbReference type="NCBIfam" id="NF007825">
    <property type="entry name" value="PRK10534.1"/>
    <property type="match status" value="1"/>
</dbReference>
<evidence type="ECO:0000256" key="1">
    <source>
        <dbReference type="ARBA" id="ARBA00001933"/>
    </source>
</evidence>
<evidence type="ECO:0000256" key="2">
    <source>
        <dbReference type="ARBA" id="ARBA00006966"/>
    </source>
</evidence>
<evidence type="ECO:0000313" key="7">
    <source>
        <dbReference type="Proteomes" id="UP001302072"/>
    </source>
</evidence>
<gene>
    <name evidence="6" type="primary">ltaE</name>
    <name evidence="6" type="ORF">PDM29_17735</name>
</gene>
<evidence type="ECO:0000256" key="3">
    <source>
        <dbReference type="ARBA" id="ARBA00011881"/>
    </source>
</evidence>
<dbReference type="EMBL" id="CP115541">
    <property type="protein sequence ID" value="WNH52157.1"/>
    <property type="molecule type" value="Genomic_DNA"/>
</dbReference>
<dbReference type="PANTHER" id="PTHR48097">
    <property type="entry name" value="L-THREONINE ALDOLASE-RELATED"/>
    <property type="match status" value="1"/>
</dbReference>
<dbReference type="InterPro" id="IPR015421">
    <property type="entry name" value="PyrdxlP-dep_Trfase_major"/>
</dbReference>
<evidence type="ECO:0000259" key="5">
    <source>
        <dbReference type="Pfam" id="PF01212"/>
    </source>
</evidence>
<protein>
    <submittedName>
        <fullName evidence="6">Low-specificity L-threonine aldolase</fullName>
        <ecNumber evidence="6">4.1.2.48</ecNumber>
    </submittedName>
</protein>
<dbReference type="Pfam" id="PF01212">
    <property type="entry name" value="Beta_elim_lyase"/>
    <property type="match status" value="1"/>
</dbReference>
<reference evidence="6 7" key="1">
    <citation type="submission" date="2022-12" db="EMBL/GenBank/DDBJ databases">
        <title>Two new species, Stenotrophomonas aracearum and Stenotrophomonas oahuensis, isolated from Anthurium (Araceae family) in Hawaii.</title>
        <authorList>
            <person name="Chunag S.C."/>
            <person name="Dobhal S."/>
            <person name="Alvarez A."/>
            <person name="Arif M."/>
        </authorList>
    </citation>
    <scope>NUCLEOTIDE SEQUENCE [LARGE SCALE GENOMIC DNA]</scope>
    <source>
        <strain evidence="6 7">A5586</strain>
    </source>
</reference>
<proteinExistence type="inferred from homology"/>
<comment type="subunit">
    <text evidence="3">Homotetramer.</text>
</comment>
<sequence>MNDTSTVLTQPDTPNMQWIDLRSDTVTQPTPAMRAAMASAEVGDDVYGDDATVIQLEQLAADMLGKEAALFVPTGVFGNQLAVFTHCRRGDEVIAGDDSHLVWHENGAAAVISGVQMRTIASDRGVVPPKEIEARIRVGEDIHIPRTGLICLENAHGNGRVIPLATMAETAAIARRHNIPIHLDGARVFNAATHLNCDVKEITRHVDTVMCCLSKGLAAPVGSILAGPADFIKRARYNRKLLGGGWRQAGVLAAPGILALTEMTKRLGEDHANARYLAERLAAIPGITVDSDDVHINMVWFALPESVDSDQLTAALAAEGIRANGPYGGKMRLVTHWQVDRNTIDRTVAVIQNATT</sequence>
<feature type="domain" description="Aromatic amino acid beta-eliminating lyase/threonine aldolase" evidence="5">
    <location>
        <begin position="20"/>
        <end position="302"/>
    </location>
</feature>
<dbReference type="RefSeq" id="WP_311191362.1">
    <property type="nucleotide sequence ID" value="NZ_CP115541.1"/>
</dbReference>
<organism evidence="6 7">
    <name type="scientific">Stenotrophomonas oahuensis</name>
    <dbReference type="NCBI Taxonomy" id="3003271"/>
    <lineage>
        <taxon>Bacteria</taxon>
        <taxon>Pseudomonadati</taxon>
        <taxon>Pseudomonadota</taxon>
        <taxon>Gammaproteobacteria</taxon>
        <taxon>Lysobacterales</taxon>
        <taxon>Lysobacteraceae</taxon>
        <taxon>Stenotrophomonas</taxon>
    </lineage>
</organism>
<keyword evidence="6" id="KW-0456">Lyase</keyword>
<dbReference type="CDD" id="cd06502">
    <property type="entry name" value="TA_like"/>
    <property type="match status" value="1"/>
</dbReference>
<comment type="similarity">
    <text evidence="2">Belongs to the threonine aldolase family.</text>
</comment>
<dbReference type="InterPro" id="IPR015422">
    <property type="entry name" value="PyrdxlP-dep_Trfase_small"/>
</dbReference>
<evidence type="ECO:0000313" key="6">
    <source>
        <dbReference type="EMBL" id="WNH52157.1"/>
    </source>
</evidence>
<dbReference type="InterPro" id="IPR001597">
    <property type="entry name" value="ArAA_b-elim_lyase/Thr_aldolase"/>
</dbReference>
<evidence type="ECO:0000256" key="4">
    <source>
        <dbReference type="ARBA" id="ARBA00022898"/>
    </source>
</evidence>
<keyword evidence="4" id="KW-0663">Pyridoxal phosphate</keyword>
<dbReference type="Gene3D" id="3.40.640.10">
    <property type="entry name" value="Type I PLP-dependent aspartate aminotransferase-like (Major domain)"/>
    <property type="match status" value="1"/>
</dbReference>